<reference evidence="4" key="1">
    <citation type="submission" date="2023-01" db="EMBL/GenBank/DDBJ databases">
        <title>Human gut microbiome strain richness.</title>
        <authorList>
            <person name="Chen-Liaw A."/>
        </authorList>
    </citation>
    <scope>NUCLEOTIDE SEQUENCE</scope>
    <source>
        <strain evidence="4">1001217st2_G6_1001217B_191108</strain>
    </source>
</reference>
<dbReference type="GO" id="GO:0009103">
    <property type="term" value="P:lipopolysaccharide biosynthetic process"/>
    <property type="evidence" value="ECO:0007669"/>
    <property type="project" value="TreeGrafter"/>
</dbReference>
<dbReference type="Gene3D" id="3.40.50.2000">
    <property type="entry name" value="Glycogen Phosphorylase B"/>
    <property type="match status" value="1"/>
</dbReference>
<dbReference type="PANTHER" id="PTHR46401:SF2">
    <property type="entry name" value="GLYCOSYLTRANSFERASE WBBK-RELATED"/>
    <property type="match status" value="1"/>
</dbReference>
<dbReference type="Pfam" id="PF00534">
    <property type="entry name" value="Glycos_transf_1"/>
    <property type="match status" value="1"/>
</dbReference>
<comment type="caution">
    <text evidence="4">The sequence shown here is derived from an EMBL/GenBank/DDBJ whole genome shotgun (WGS) entry which is preliminary data.</text>
</comment>
<organism evidence="4 5">
    <name type="scientific">Thomasclavelia ramosa</name>
    <dbReference type="NCBI Taxonomy" id="1547"/>
    <lineage>
        <taxon>Bacteria</taxon>
        <taxon>Bacillati</taxon>
        <taxon>Bacillota</taxon>
        <taxon>Erysipelotrichia</taxon>
        <taxon>Erysipelotrichales</taxon>
        <taxon>Coprobacillaceae</taxon>
        <taxon>Thomasclavelia</taxon>
    </lineage>
</organism>
<evidence type="ECO:0000256" key="1">
    <source>
        <dbReference type="ARBA" id="ARBA00022679"/>
    </source>
</evidence>
<evidence type="ECO:0000313" key="4">
    <source>
        <dbReference type="EMBL" id="MDB7085881.1"/>
    </source>
</evidence>
<dbReference type="InterPro" id="IPR001296">
    <property type="entry name" value="Glyco_trans_1"/>
</dbReference>
<dbReference type="GO" id="GO:0030247">
    <property type="term" value="F:polysaccharide binding"/>
    <property type="evidence" value="ECO:0007669"/>
    <property type="project" value="InterPro"/>
</dbReference>
<dbReference type="GeneID" id="64195204"/>
<dbReference type="Gene3D" id="3.40.50.11090">
    <property type="match status" value="1"/>
</dbReference>
<feature type="domain" description="Glycosyl transferase family 1" evidence="2">
    <location>
        <begin position="179"/>
        <end position="325"/>
    </location>
</feature>
<dbReference type="AlphaFoldDB" id="A0AB35IS99"/>
<dbReference type="PANTHER" id="PTHR46401">
    <property type="entry name" value="GLYCOSYLTRANSFERASE WBBK-RELATED"/>
    <property type="match status" value="1"/>
</dbReference>
<dbReference type="InterPro" id="IPR048510">
    <property type="entry name" value="WsaF_N"/>
</dbReference>
<dbReference type="Proteomes" id="UP001211987">
    <property type="component" value="Unassembled WGS sequence"/>
</dbReference>
<proteinExistence type="predicted"/>
<dbReference type="RefSeq" id="WP_117791866.1">
    <property type="nucleotide sequence ID" value="NZ_CAACVM010000041.1"/>
</dbReference>
<gene>
    <name evidence="4" type="ORF">PM738_19065</name>
</gene>
<evidence type="ECO:0000313" key="5">
    <source>
        <dbReference type="Proteomes" id="UP001211987"/>
    </source>
</evidence>
<dbReference type="Pfam" id="PF21374">
    <property type="entry name" value="WsaF_N"/>
    <property type="match status" value="1"/>
</dbReference>
<name>A0AB35IS99_9FIRM</name>
<protein>
    <submittedName>
        <fullName evidence="4">Glycosyltransferase family 4 protein</fullName>
    </submittedName>
</protein>
<keyword evidence="1" id="KW-0808">Transferase</keyword>
<sequence length="345" mass="39668">MRINIVVPSTVLGGGLRVIFTYANYFVDKGHDVIVYIPKLFSWCDIDNEKINYKTSLANTFKRRTKIAWFDNKFDVKLVLKINDRCIRDADVTIATAWFTARNVYNLSKSKGKKIYFVQDYEAWHQDKNIVNNTYKLDMIRICITNSLANIIYKECGVKSNVIYNGINDDEFITGDKKINAKKTIIMLGNFADYKGGKKGLEILLEAKQKYGCRIIIFGVTKPSYIPSEVEYYISPKREKIISLYRESDILLFPTLKEAWGLTAIEAMANKVAVVGMKTGCLAEIGNDYINCLLSEGDFDVLKAKLFEIINNDNLIEQLEQNAYKLVKKFKWSQSFEKFEEIITN</sequence>
<dbReference type="EMBL" id="JAQLKE010000060">
    <property type="protein sequence ID" value="MDB7085881.1"/>
    <property type="molecule type" value="Genomic_DNA"/>
</dbReference>
<dbReference type="CDD" id="cd03801">
    <property type="entry name" value="GT4_PimA-like"/>
    <property type="match status" value="1"/>
</dbReference>
<dbReference type="GO" id="GO:0016757">
    <property type="term" value="F:glycosyltransferase activity"/>
    <property type="evidence" value="ECO:0007669"/>
    <property type="project" value="InterPro"/>
</dbReference>
<evidence type="ECO:0000259" key="3">
    <source>
        <dbReference type="Pfam" id="PF21374"/>
    </source>
</evidence>
<evidence type="ECO:0000259" key="2">
    <source>
        <dbReference type="Pfam" id="PF00534"/>
    </source>
</evidence>
<dbReference type="SUPFAM" id="SSF53756">
    <property type="entry name" value="UDP-Glycosyltransferase/glycogen phosphorylase"/>
    <property type="match status" value="1"/>
</dbReference>
<feature type="domain" description="WsaF N-terminal" evidence="3">
    <location>
        <begin position="77"/>
        <end position="147"/>
    </location>
</feature>
<accession>A0AB35IS99</accession>